<gene>
    <name evidence="4" type="ORF">C1SCF055_LOCUS7862</name>
</gene>
<feature type="transmembrane region" description="Helical" evidence="3">
    <location>
        <begin position="1549"/>
        <end position="1568"/>
    </location>
</feature>
<evidence type="ECO:0000313" key="5">
    <source>
        <dbReference type="EMBL" id="CAL4767257.1"/>
    </source>
</evidence>
<keyword evidence="6" id="KW-1185">Reference proteome</keyword>
<keyword evidence="3" id="KW-0812">Transmembrane</keyword>
<keyword evidence="3" id="KW-0472">Membrane</keyword>
<dbReference type="EMBL" id="CAMXCT020000524">
    <property type="protein sequence ID" value="CAL1133320.1"/>
    <property type="molecule type" value="Genomic_DNA"/>
</dbReference>
<feature type="transmembrane region" description="Helical" evidence="3">
    <location>
        <begin position="1497"/>
        <end position="1515"/>
    </location>
</feature>
<feature type="transmembrane region" description="Helical" evidence="3">
    <location>
        <begin position="1231"/>
        <end position="1252"/>
    </location>
</feature>
<dbReference type="PANTHER" id="PTHR47447">
    <property type="entry name" value="OS03G0856100 PROTEIN"/>
    <property type="match status" value="1"/>
</dbReference>
<feature type="compositionally biased region" description="Basic and acidic residues" evidence="2">
    <location>
        <begin position="1192"/>
        <end position="1203"/>
    </location>
</feature>
<dbReference type="EMBL" id="CAMXCT010000524">
    <property type="protein sequence ID" value="CAI3979945.1"/>
    <property type="molecule type" value="Genomic_DNA"/>
</dbReference>
<accession>A0A9P1BWN5</accession>
<dbReference type="InterPro" id="IPR008984">
    <property type="entry name" value="SMAD_FHA_dom_sf"/>
</dbReference>
<keyword evidence="1" id="KW-0677">Repeat</keyword>
<keyword evidence="3" id="KW-1133">Transmembrane helix</keyword>
<feature type="transmembrane region" description="Helical" evidence="3">
    <location>
        <begin position="1386"/>
        <end position="1412"/>
    </location>
</feature>
<dbReference type="OrthoDB" id="431059at2759"/>
<feature type="transmembrane region" description="Helical" evidence="3">
    <location>
        <begin position="1321"/>
        <end position="1342"/>
    </location>
</feature>
<proteinExistence type="predicted"/>
<evidence type="ECO:0000313" key="4">
    <source>
        <dbReference type="EMBL" id="CAI3979945.1"/>
    </source>
</evidence>
<evidence type="ECO:0000256" key="1">
    <source>
        <dbReference type="ARBA" id="ARBA00022737"/>
    </source>
</evidence>
<dbReference type="InterPro" id="IPR011990">
    <property type="entry name" value="TPR-like_helical_dom_sf"/>
</dbReference>
<reference evidence="4" key="1">
    <citation type="submission" date="2022-10" db="EMBL/GenBank/DDBJ databases">
        <authorList>
            <person name="Chen Y."/>
            <person name="Dougan E. K."/>
            <person name="Chan C."/>
            <person name="Rhodes N."/>
            <person name="Thang M."/>
        </authorList>
    </citation>
    <scope>NUCLEOTIDE SEQUENCE</scope>
</reference>
<comment type="caution">
    <text evidence="4">The sequence shown here is derived from an EMBL/GenBank/DDBJ whole genome shotgun (WGS) entry which is preliminary data.</text>
</comment>
<organism evidence="4">
    <name type="scientific">Cladocopium goreaui</name>
    <dbReference type="NCBI Taxonomy" id="2562237"/>
    <lineage>
        <taxon>Eukaryota</taxon>
        <taxon>Sar</taxon>
        <taxon>Alveolata</taxon>
        <taxon>Dinophyceae</taxon>
        <taxon>Suessiales</taxon>
        <taxon>Symbiodiniaceae</taxon>
        <taxon>Cladocopium</taxon>
    </lineage>
</organism>
<sequence>MATFLLPGVTSAPCTPVPSSGAALHAAPAAAPRALGLCLTLAVAGHLSRGRVLRGRRGSRGRVGRRAQRPINARDGKTIPQGGSWLFPAVDDDELYEEMENELPPKKSLEDSVYCCWVTPKKKASELFASWAEDEADDEQKDMLLNLSATEMKKGWTIWGLCHSEEDRGPGFYIVPPCEPDALVVVEAVDEDKNNIQHLAVRPSKIGDRTKQAFLDWIDSLRPKVVVVKRPPELYAFGLGVDGDGKGTQMGDGPKVSKGFCQKGWPVPAAQRFVLCPVGRAIAVAANEKRYDENASRKNGTQAETRLARGLKQSRWWWRLELQESAACKIEALSSEWRWLPLVSEGHCAVVGRHLQQALFEAWLPCPQHACISRRAIEIYWDPNGEAKLVACGSNPVLVDGVQVEKGAGGAARLLPGSEICFAYDGKVLLRLRYLAFESCSFTPQWGSRERKLKAVRQRRLRMPHAITTRRSSAPNIGGEGSIGTMDAARGSIKITSKIFVNKEREETRKARAEAVKAAQYCNATTTPLRRCTTRIRVLGERGKWDDGLVELEELRRTSIQPDAAVYSALDWLIYGALVVANGRKQHWQRALRMALACPGNLILRNAAVTACPSWRPALQWLRDFGTAAARRDVISYTAGVKACSEQWLFACVLLEEFNTQHLQGNSITCSSALGACGVWAAGLLMNAHHQALQMNVVCYSSAMASESPGAMGTVASWLFSLALLQGMRQRSVRRNVIFMNSLCKACGESWEVAIHQLGSMRCQSLAVDRIGSNWAIQRLATESWQNALRCMEDMPSQQLQCDQITFSSAMACGFQGHWQIALALLDQMPRLRLSIDSISLTVALSACGGNLQWQRALIMLMTHVAQSCRVDEACYGCVVAACSDASGWQAALAVLEAMGAASLQLSATSYGSAVTGCEWTLALALVAAMAQRQLEAPGWTKVAAWQLALGASEGSEGSVAVALSDGHQWQMGLTWLAQLVQSRIQADLAVYSSSICGSGFGSAWQRGVQLLRGLEQQRHHDVLCLSSAITASDAGHSWRSAVQLLWQAAGTRETSLDLMAYRVACRALDVSENPRPWRLVLGLFNDLQEFSLDADLAMHTTATRSCEDVDPAPFPAISAALVKTAMDALGGGETSRPLLAMAGVSSVTEAVDRLNSGKAKCSDGLCIVGSSEKEGSIELPLHVRRVPPPPEKCEAKAPKAEESPAELDVDGDSNTSGVGEAKLCLPSARWTLLSSLLASIFMFMGLLAFSFSELGLPGLPLEFGPQLLLRVAGWAFMFYLPIFVVSAPLVRNYAMWALRPEQALSDAWPDSAERGRLRRLLRCCGVPLALNVSWATIWTLLICVPVRDGDHFGMFPVFVLGNVLSLPTGILLVSRLGPAVLSKHYALMTAPSCVFFPIFGFAAVVAGYITLRRIAGVWIGILMPLVLSIYEFLGTILVAKIFILKFLTKRKVRESYAGTNQGVIVSIAICNLHALAEGARLTLLYVDGFENPSPSILIPIVSGVLWNVLLRIGFMDRCLHLVSCQRWKPNNCSKLLRESGYCMGYPRFGAIGALLLARLCIGTALPLESPRMLLLLGVLLAEVVEDLLSCALWHLNVNLSPSSSSLTASEVEKISRGRLARRLASVLPSTDVSLSVSPAPPSRPVCSSEFLPTIQWKVRVVDDFIYGPEDFGKLPFWAHLLPTALAQFHTILAMIVFSNGPLYILGDAIGLGPYTAKVFCPADCQYFLLYRKGCKAAALAAREVTGPRRSLAWTPPEEAFCELRCLQAEGMTRAELQALPLEHREMPAPLGYSFIKTEVLLREPSNDPQSLHGLLQLHAEPKVLSLTMLQRRAGVAVYIDEEELVPGFARRLQQGQVLIVVKQDGSTQRTVLVLQAQVTPLEAPSGLV</sequence>
<feature type="transmembrane region" description="Helical" evidence="3">
    <location>
        <begin position="1272"/>
        <end position="1291"/>
    </location>
</feature>
<feature type="transmembrane region" description="Helical" evidence="3">
    <location>
        <begin position="708"/>
        <end position="725"/>
    </location>
</feature>
<dbReference type="SUPFAM" id="SSF49879">
    <property type="entry name" value="SMAD/FHA domain"/>
    <property type="match status" value="1"/>
</dbReference>
<feature type="transmembrane region" description="Helical" evidence="3">
    <location>
        <begin position="1354"/>
        <end position="1374"/>
    </location>
</feature>
<feature type="transmembrane region" description="Helical" evidence="3">
    <location>
        <begin position="1456"/>
        <end position="1477"/>
    </location>
</feature>
<name>A0A9P1BWN5_9DINO</name>
<feature type="transmembrane region" description="Helical" evidence="3">
    <location>
        <begin position="1418"/>
        <end position="1444"/>
    </location>
</feature>
<dbReference type="PANTHER" id="PTHR47447:SF17">
    <property type="entry name" value="OS12G0638900 PROTEIN"/>
    <property type="match status" value="1"/>
</dbReference>
<dbReference type="EMBL" id="CAMXCT030000524">
    <property type="protein sequence ID" value="CAL4767257.1"/>
    <property type="molecule type" value="Genomic_DNA"/>
</dbReference>
<evidence type="ECO:0000313" key="6">
    <source>
        <dbReference type="Proteomes" id="UP001152797"/>
    </source>
</evidence>
<feature type="region of interest" description="Disordered" evidence="2">
    <location>
        <begin position="1189"/>
        <end position="1214"/>
    </location>
</feature>
<dbReference type="Gene3D" id="1.25.40.10">
    <property type="entry name" value="Tetratricopeptide repeat domain"/>
    <property type="match status" value="2"/>
</dbReference>
<reference evidence="5 6" key="2">
    <citation type="submission" date="2024-05" db="EMBL/GenBank/DDBJ databases">
        <authorList>
            <person name="Chen Y."/>
            <person name="Shah S."/>
            <person name="Dougan E. K."/>
            <person name="Thang M."/>
            <person name="Chan C."/>
        </authorList>
    </citation>
    <scope>NUCLEOTIDE SEQUENCE [LARGE SCALE GENOMIC DNA]</scope>
</reference>
<evidence type="ECO:0000256" key="2">
    <source>
        <dbReference type="SAM" id="MobiDB-lite"/>
    </source>
</evidence>
<evidence type="ECO:0000256" key="3">
    <source>
        <dbReference type="SAM" id="Phobius"/>
    </source>
</evidence>
<dbReference type="Proteomes" id="UP001152797">
    <property type="component" value="Unassembled WGS sequence"/>
</dbReference>
<protein>
    <submittedName>
        <fullName evidence="5">Pentatricopeptide repeat-containing protein At3g29290 (Protein EMBRYO DEFECTIVE 2076)</fullName>
    </submittedName>
</protein>